<dbReference type="Pfam" id="PF18297">
    <property type="entry name" value="NFACT-R_2"/>
    <property type="match status" value="1"/>
</dbReference>
<feature type="domain" description="NFACT protein RNA binding" evidence="2">
    <location>
        <begin position="121"/>
        <end position="209"/>
    </location>
</feature>
<proteinExistence type="predicted"/>
<reference evidence="3 4" key="1">
    <citation type="submission" date="2024-10" db="EMBL/GenBank/DDBJ databases">
        <title>Updated reference genomes for cyclostephanoid diatoms.</title>
        <authorList>
            <person name="Roberts W.R."/>
            <person name="Alverson A.J."/>
        </authorList>
    </citation>
    <scope>NUCLEOTIDE SEQUENCE [LARGE SCALE GENOMIC DNA]</scope>
    <source>
        <strain evidence="3 4">AJA228-03</strain>
    </source>
</reference>
<evidence type="ECO:0000313" key="3">
    <source>
        <dbReference type="EMBL" id="KAL3826582.1"/>
    </source>
</evidence>
<sequence length="300" mass="33772">MLQLVLNTKEYYSAQEESDALFAMARKIKRGSKVVKELMQSSLEGEQILREVMLDLKSLAILDDIDLDEGTLISIQERLERSSKKTGFQSPNIEETRDQLQGRVKAKKRVNDKVGKGPNPRQLTSPSGHRVLVGRNRRDNEAICFQLSKPTDIWMHARGCPGAHVLLCVRRGSPEVTDEDLQFAANLAAFYSDARTERQAAITTAEPKHITKPRGASLGAVSLRQEGKTILGRPDEVSDDLKAARERSGAAWDELGYRKLGTRVKNKKTTAAFEKALLLKIREAKGKNKRRKRTEQQEFY</sequence>
<feature type="region of interest" description="Disordered" evidence="1">
    <location>
        <begin position="83"/>
        <end position="128"/>
    </location>
</feature>
<dbReference type="Proteomes" id="UP001530377">
    <property type="component" value="Unassembled WGS sequence"/>
</dbReference>
<evidence type="ECO:0000256" key="1">
    <source>
        <dbReference type="SAM" id="MobiDB-lite"/>
    </source>
</evidence>
<dbReference type="InterPro" id="IPR051608">
    <property type="entry name" value="RQC_Subunit_NEMF"/>
</dbReference>
<dbReference type="AlphaFoldDB" id="A0ABD3SQQ4"/>
<evidence type="ECO:0000259" key="2">
    <source>
        <dbReference type="Pfam" id="PF18297"/>
    </source>
</evidence>
<accession>A0ABD3SQQ4</accession>
<dbReference type="EMBL" id="JALLPB020000018">
    <property type="protein sequence ID" value="KAL3826582.1"/>
    <property type="molecule type" value="Genomic_DNA"/>
</dbReference>
<keyword evidence="4" id="KW-1185">Reference proteome</keyword>
<protein>
    <recommendedName>
        <fullName evidence="2">NFACT protein RNA binding domain-containing protein</fullName>
    </recommendedName>
</protein>
<dbReference type="InterPro" id="IPR059101">
    <property type="entry name" value="NFACT-R_2"/>
</dbReference>
<dbReference type="PANTHER" id="PTHR15239:SF6">
    <property type="entry name" value="RIBOSOME QUALITY CONTROL COMPLEX SUBUNIT NEMF"/>
    <property type="match status" value="1"/>
</dbReference>
<dbReference type="PANTHER" id="PTHR15239">
    <property type="entry name" value="NUCLEAR EXPORT MEDIATOR FACTOR NEMF"/>
    <property type="match status" value="1"/>
</dbReference>
<organism evidence="3 4">
    <name type="scientific">Cyclostephanos tholiformis</name>
    <dbReference type="NCBI Taxonomy" id="382380"/>
    <lineage>
        <taxon>Eukaryota</taxon>
        <taxon>Sar</taxon>
        <taxon>Stramenopiles</taxon>
        <taxon>Ochrophyta</taxon>
        <taxon>Bacillariophyta</taxon>
        <taxon>Coscinodiscophyceae</taxon>
        <taxon>Thalassiosirophycidae</taxon>
        <taxon>Stephanodiscales</taxon>
        <taxon>Stephanodiscaceae</taxon>
        <taxon>Cyclostephanos</taxon>
    </lineage>
</organism>
<evidence type="ECO:0000313" key="4">
    <source>
        <dbReference type="Proteomes" id="UP001530377"/>
    </source>
</evidence>
<name>A0ABD3SQQ4_9STRA</name>
<comment type="caution">
    <text evidence="3">The sequence shown here is derived from an EMBL/GenBank/DDBJ whole genome shotgun (WGS) entry which is preliminary data.</text>
</comment>
<gene>
    <name evidence="3" type="ORF">ACHAXA_010507</name>
</gene>